<dbReference type="Pfam" id="PF02698">
    <property type="entry name" value="DUF218"/>
    <property type="match status" value="1"/>
</dbReference>
<evidence type="ECO:0000256" key="3">
    <source>
        <dbReference type="ARBA" id="ARBA00022519"/>
    </source>
</evidence>
<gene>
    <name evidence="10" type="ORF">GCU85_04850</name>
</gene>
<evidence type="ECO:0000259" key="9">
    <source>
        <dbReference type="Pfam" id="PF02698"/>
    </source>
</evidence>
<dbReference type="RefSeq" id="WP_152809934.1">
    <property type="nucleotide sequence ID" value="NZ_WHNW01000004.1"/>
</dbReference>
<keyword evidence="2" id="KW-1003">Cell membrane</keyword>
<dbReference type="Proteomes" id="UP000471298">
    <property type="component" value="Unassembled WGS sequence"/>
</dbReference>
<keyword evidence="6 8" id="KW-0472">Membrane</keyword>
<evidence type="ECO:0000313" key="11">
    <source>
        <dbReference type="Proteomes" id="UP000471298"/>
    </source>
</evidence>
<comment type="function">
    <text evidence="7">Participates in the barrier function of the cell envelope.</text>
</comment>
<sequence>MQCKVTHLRQWVQRWLLRFIILVLVIAIVAALLDYRVTVSAKPEQYDRVQDIPHHSVGLLLGTSKYLTSGRVNAYYQHRINATVALYQAQKIDYVLVSGDNGTVYYNEPVSIQQDLIAAGIPASNIYLDYAGFRTLDSVVRSQKVFGQQQLTIISQPFHSARALYIAEHNGIDAIAFNAKDVPLKYGFKVQVRERLARMKMFWDLWTGQSPKFLGEPIEIPAS</sequence>
<organism evidence="10 11">
    <name type="scientific">Ostreibacterium oceani</name>
    <dbReference type="NCBI Taxonomy" id="2654998"/>
    <lineage>
        <taxon>Bacteria</taxon>
        <taxon>Pseudomonadati</taxon>
        <taxon>Pseudomonadota</taxon>
        <taxon>Gammaproteobacteria</taxon>
        <taxon>Cardiobacteriales</taxon>
        <taxon>Ostreibacteriaceae</taxon>
        <taxon>Ostreibacterium</taxon>
    </lineage>
</organism>
<dbReference type="InterPro" id="IPR051599">
    <property type="entry name" value="Cell_Envelope_Assoc"/>
</dbReference>
<evidence type="ECO:0000256" key="4">
    <source>
        <dbReference type="ARBA" id="ARBA00022692"/>
    </source>
</evidence>
<dbReference type="PANTHER" id="PTHR30336:SF0">
    <property type="entry name" value="PROTEIN SANA"/>
    <property type="match status" value="1"/>
</dbReference>
<comment type="caution">
    <text evidence="10">The sequence shown here is derived from an EMBL/GenBank/DDBJ whole genome shotgun (WGS) entry which is preliminary data.</text>
</comment>
<evidence type="ECO:0000256" key="1">
    <source>
        <dbReference type="ARBA" id="ARBA00004377"/>
    </source>
</evidence>
<reference evidence="10 11" key="1">
    <citation type="submission" date="2019-10" db="EMBL/GenBank/DDBJ databases">
        <title>Cardiobacteriales fam. a chemoheterotrophic member of the order Cardiobacteriales, and proposal of Cardiobacteriales fam. nov.</title>
        <authorList>
            <person name="Wang C."/>
        </authorList>
    </citation>
    <scope>NUCLEOTIDE SEQUENCE [LARGE SCALE GENOMIC DNA]</scope>
    <source>
        <strain evidence="10 11">ML27</strain>
    </source>
</reference>
<comment type="subcellular location">
    <subcellularLocation>
        <location evidence="1">Cell inner membrane</location>
        <topology evidence="1">Single-pass membrane protein</topology>
    </subcellularLocation>
</comment>
<dbReference type="InParanoid" id="A0A6N7EWZ0"/>
<protein>
    <submittedName>
        <fullName evidence="10">Vancomycin high temperature exclusion protein</fullName>
    </submittedName>
</protein>
<keyword evidence="4 8" id="KW-0812">Transmembrane</keyword>
<evidence type="ECO:0000256" key="2">
    <source>
        <dbReference type="ARBA" id="ARBA00022475"/>
    </source>
</evidence>
<accession>A0A6N7EWZ0</accession>
<keyword evidence="3" id="KW-0997">Cell inner membrane</keyword>
<dbReference type="AlphaFoldDB" id="A0A6N7EWZ0"/>
<dbReference type="FunCoup" id="A0A6N7EWZ0">
    <property type="interactions" value="15"/>
</dbReference>
<evidence type="ECO:0000256" key="7">
    <source>
        <dbReference type="ARBA" id="ARBA00037355"/>
    </source>
</evidence>
<keyword evidence="5 8" id="KW-1133">Transmembrane helix</keyword>
<feature type="transmembrane region" description="Helical" evidence="8">
    <location>
        <begin position="15"/>
        <end position="33"/>
    </location>
</feature>
<dbReference type="EMBL" id="WHNW01000004">
    <property type="protein sequence ID" value="MPV86060.1"/>
    <property type="molecule type" value="Genomic_DNA"/>
</dbReference>
<keyword evidence="11" id="KW-1185">Reference proteome</keyword>
<evidence type="ECO:0000256" key="5">
    <source>
        <dbReference type="ARBA" id="ARBA00022989"/>
    </source>
</evidence>
<dbReference type="GO" id="GO:0005886">
    <property type="term" value="C:plasma membrane"/>
    <property type="evidence" value="ECO:0007669"/>
    <property type="project" value="UniProtKB-SubCell"/>
</dbReference>
<feature type="domain" description="DUF218" evidence="9">
    <location>
        <begin position="70"/>
        <end position="183"/>
    </location>
</feature>
<evidence type="ECO:0000313" key="10">
    <source>
        <dbReference type="EMBL" id="MPV86060.1"/>
    </source>
</evidence>
<dbReference type="PANTHER" id="PTHR30336">
    <property type="entry name" value="INNER MEMBRANE PROTEIN, PROBABLE PERMEASE"/>
    <property type="match status" value="1"/>
</dbReference>
<name>A0A6N7EWZ0_9GAMM</name>
<dbReference type="InterPro" id="IPR003848">
    <property type="entry name" value="DUF218"/>
</dbReference>
<evidence type="ECO:0000256" key="8">
    <source>
        <dbReference type="SAM" id="Phobius"/>
    </source>
</evidence>
<proteinExistence type="predicted"/>
<dbReference type="CDD" id="cd06259">
    <property type="entry name" value="YdcF-like"/>
    <property type="match status" value="1"/>
</dbReference>
<evidence type="ECO:0000256" key="6">
    <source>
        <dbReference type="ARBA" id="ARBA00023136"/>
    </source>
</evidence>